<keyword evidence="2" id="KW-1185">Reference proteome</keyword>
<gene>
    <name evidence="1" type="ORF">L211DRAFT_850362</name>
</gene>
<dbReference type="InParanoid" id="A0A3N4LY32"/>
<evidence type="ECO:0000313" key="2">
    <source>
        <dbReference type="Proteomes" id="UP000267821"/>
    </source>
</evidence>
<dbReference type="EMBL" id="ML121549">
    <property type="protein sequence ID" value="RPB22955.1"/>
    <property type="molecule type" value="Genomic_DNA"/>
</dbReference>
<accession>A0A3N4LY32</accession>
<dbReference type="OrthoDB" id="10584255at2759"/>
<proteinExistence type="predicted"/>
<reference evidence="1 2" key="1">
    <citation type="journal article" date="2018" name="Nat. Ecol. Evol.">
        <title>Pezizomycetes genomes reveal the molecular basis of ectomycorrhizal truffle lifestyle.</title>
        <authorList>
            <person name="Murat C."/>
            <person name="Payen T."/>
            <person name="Noel B."/>
            <person name="Kuo A."/>
            <person name="Morin E."/>
            <person name="Chen J."/>
            <person name="Kohler A."/>
            <person name="Krizsan K."/>
            <person name="Balestrini R."/>
            <person name="Da Silva C."/>
            <person name="Montanini B."/>
            <person name="Hainaut M."/>
            <person name="Levati E."/>
            <person name="Barry K.W."/>
            <person name="Belfiori B."/>
            <person name="Cichocki N."/>
            <person name="Clum A."/>
            <person name="Dockter R.B."/>
            <person name="Fauchery L."/>
            <person name="Guy J."/>
            <person name="Iotti M."/>
            <person name="Le Tacon F."/>
            <person name="Lindquist E.A."/>
            <person name="Lipzen A."/>
            <person name="Malagnac F."/>
            <person name="Mello A."/>
            <person name="Molinier V."/>
            <person name="Miyauchi S."/>
            <person name="Poulain J."/>
            <person name="Riccioni C."/>
            <person name="Rubini A."/>
            <person name="Sitrit Y."/>
            <person name="Splivallo R."/>
            <person name="Traeger S."/>
            <person name="Wang M."/>
            <person name="Zifcakova L."/>
            <person name="Wipf D."/>
            <person name="Zambonelli A."/>
            <person name="Paolocci F."/>
            <person name="Nowrousian M."/>
            <person name="Ottonello S."/>
            <person name="Baldrian P."/>
            <person name="Spatafora J.W."/>
            <person name="Henrissat B."/>
            <person name="Nagy L.G."/>
            <person name="Aury J.M."/>
            <person name="Wincker P."/>
            <person name="Grigoriev I.V."/>
            <person name="Bonfante P."/>
            <person name="Martin F.M."/>
        </authorList>
    </citation>
    <scope>NUCLEOTIDE SEQUENCE [LARGE SCALE GENOMIC DNA]</scope>
    <source>
        <strain evidence="1 2">ATCC MYA-4762</strain>
    </source>
</reference>
<protein>
    <submittedName>
        <fullName evidence="1">Uncharacterized protein</fullName>
    </submittedName>
</protein>
<dbReference type="Proteomes" id="UP000267821">
    <property type="component" value="Unassembled WGS sequence"/>
</dbReference>
<evidence type="ECO:0000313" key="1">
    <source>
        <dbReference type="EMBL" id="RPB22955.1"/>
    </source>
</evidence>
<sequence>MSNSALASRATAVRNHIWDGDRFRPLKPTAPFQPQPSFREDSSTSLLLQLHYNGPKLLPRTEVQWILTPTGVVIERILARMSPYILGSWETLISSIDEGELTEILPNPGAVVALTPYPTEAVACQEVMEEEKEEEEQNSKGSTVSLGPKEFPVFVKLKAKSVTDISRDWQTSSTSRTVQHQNRLRAGHLTYPPESTAEECLRKMLVNNS</sequence>
<organism evidence="1 2">
    <name type="scientific">Terfezia boudieri ATCC MYA-4762</name>
    <dbReference type="NCBI Taxonomy" id="1051890"/>
    <lineage>
        <taxon>Eukaryota</taxon>
        <taxon>Fungi</taxon>
        <taxon>Dikarya</taxon>
        <taxon>Ascomycota</taxon>
        <taxon>Pezizomycotina</taxon>
        <taxon>Pezizomycetes</taxon>
        <taxon>Pezizales</taxon>
        <taxon>Pezizaceae</taxon>
        <taxon>Terfezia</taxon>
    </lineage>
</organism>
<name>A0A3N4LY32_9PEZI</name>
<dbReference type="AlphaFoldDB" id="A0A3N4LY32"/>